<dbReference type="CDD" id="cd04412">
    <property type="entry name" value="NDPk7B"/>
    <property type="match status" value="1"/>
</dbReference>
<name>D7G650_ECTSI</name>
<dbReference type="GO" id="GO:0005879">
    <property type="term" value="C:axonemal microtubule"/>
    <property type="evidence" value="ECO:0007669"/>
    <property type="project" value="TreeGrafter"/>
</dbReference>
<keyword evidence="9" id="KW-1185">Reference proteome</keyword>
<dbReference type="EMBL" id="FN649760">
    <property type="protein sequence ID" value="CBJ27459.1"/>
    <property type="molecule type" value="Genomic_DNA"/>
</dbReference>
<dbReference type="PANTHER" id="PTHR43109:SF2">
    <property type="entry name" value="NUCLEOSIDE DIPHOSPHATE KINASE 7"/>
    <property type="match status" value="1"/>
</dbReference>
<comment type="similarity">
    <text evidence="6">Belongs to the NDK family.</text>
</comment>
<feature type="domain" description="DM10" evidence="7">
    <location>
        <begin position="6"/>
        <end position="95"/>
    </location>
</feature>
<reference evidence="8 9" key="1">
    <citation type="journal article" date="2010" name="Nature">
        <title>The Ectocarpus genome and the independent evolution of multicellularity in brown algae.</title>
        <authorList>
            <person name="Cock J.M."/>
            <person name="Sterck L."/>
            <person name="Rouze P."/>
            <person name="Scornet D."/>
            <person name="Allen A.E."/>
            <person name="Amoutzias G."/>
            <person name="Anthouard V."/>
            <person name="Artiguenave F."/>
            <person name="Aury J.M."/>
            <person name="Badger J.H."/>
            <person name="Beszteri B."/>
            <person name="Billiau K."/>
            <person name="Bonnet E."/>
            <person name="Bothwell J.H."/>
            <person name="Bowler C."/>
            <person name="Boyen C."/>
            <person name="Brownlee C."/>
            <person name="Carrano C.J."/>
            <person name="Charrier B."/>
            <person name="Cho G.Y."/>
            <person name="Coelho S.M."/>
            <person name="Collen J."/>
            <person name="Corre E."/>
            <person name="Da Silva C."/>
            <person name="Delage L."/>
            <person name="Delaroque N."/>
            <person name="Dittami S.M."/>
            <person name="Doulbeau S."/>
            <person name="Elias M."/>
            <person name="Farnham G."/>
            <person name="Gachon C.M."/>
            <person name="Gschloessl B."/>
            <person name="Heesch S."/>
            <person name="Jabbari K."/>
            <person name="Jubin C."/>
            <person name="Kawai H."/>
            <person name="Kimura K."/>
            <person name="Kloareg B."/>
            <person name="Kupper F.C."/>
            <person name="Lang D."/>
            <person name="Le Bail A."/>
            <person name="Leblanc C."/>
            <person name="Lerouge P."/>
            <person name="Lohr M."/>
            <person name="Lopez P.J."/>
            <person name="Martens C."/>
            <person name="Maumus F."/>
            <person name="Michel G."/>
            <person name="Miranda-Saavedra D."/>
            <person name="Morales J."/>
            <person name="Moreau H."/>
            <person name="Motomura T."/>
            <person name="Nagasato C."/>
            <person name="Napoli C.A."/>
            <person name="Nelson D.R."/>
            <person name="Nyvall-Collen P."/>
            <person name="Peters A.F."/>
            <person name="Pommier C."/>
            <person name="Potin P."/>
            <person name="Poulain J."/>
            <person name="Quesneville H."/>
            <person name="Read B."/>
            <person name="Rensing S.A."/>
            <person name="Ritter A."/>
            <person name="Rousvoal S."/>
            <person name="Samanta M."/>
            <person name="Samson G."/>
            <person name="Schroeder D.C."/>
            <person name="Segurens B."/>
            <person name="Strittmatter M."/>
            <person name="Tonon T."/>
            <person name="Tregear J.W."/>
            <person name="Valentin K."/>
            <person name="von Dassow P."/>
            <person name="Yamagishi T."/>
            <person name="Van de Peer Y."/>
            <person name="Wincker P."/>
        </authorList>
    </citation>
    <scope>NUCLEOTIDE SEQUENCE [LARGE SCALE GENOMIC DNA]</scope>
    <source>
        <strain evidence="9">Ec32 / CCAP1310/4</strain>
    </source>
</reference>
<dbReference type="Proteomes" id="UP000002630">
    <property type="component" value="Unassembled WGS sequence"/>
</dbReference>
<evidence type="ECO:0000259" key="7">
    <source>
        <dbReference type="PROSITE" id="PS51336"/>
    </source>
</evidence>
<keyword evidence="4" id="KW-0206">Cytoskeleton</keyword>
<dbReference type="SMART" id="SM00562">
    <property type="entry name" value="NDK"/>
    <property type="match status" value="1"/>
</dbReference>
<proteinExistence type="inferred from homology"/>
<evidence type="ECO:0000313" key="8">
    <source>
        <dbReference type="EMBL" id="CBJ27459.1"/>
    </source>
</evidence>
<dbReference type="AlphaFoldDB" id="D7G650"/>
<dbReference type="eggNOG" id="KOG0888">
    <property type="taxonomic scope" value="Eukaryota"/>
</dbReference>
<dbReference type="OrthoDB" id="270127at2759"/>
<dbReference type="Pfam" id="PF00334">
    <property type="entry name" value="NDK"/>
    <property type="match status" value="1"/>
</dbReference>
<dbReference type="STRING" id="2880.D7G650"/>
<dbReference type="SUPFAM" id="SSF54919">
    <property type="entry name" value="Nucleoside diphosphate kinase, NDK"/>
    <property type="match status" value="1"/>
</dbReference>
<dbReference type="PROSITE" id="PS51374">
    <property type="entry name" value="NDPK_LIKE"/>
    <property type="match status" value="1"/>
</dbReference>
<dbReference type="Gene3D" id="3.30.70.141">
    <property type="entry name" value="Nucleoside diphosphate kinase-like domain"/>
    <property type="match status" value="1"/>
</dbReference>
<organism evidence="8 9">
    <name type="scientific">Ectocarpus siliculosus</name>
    <name type="common">Brown alga</name>
    <name type="synonym">Conferva siliculosa</name>
    <dbReference type="NCBI Taxonomy" id="2880"/>
    <lineage>
        <taxon>Eukaryota</taxon>
        <taxon>Sar</taxon>
        <taxon>Stramenopiles</taxon>
        <taxon>Ochrophyta</taxon>
        <taxon>PX clade</taxon>
        <taxon>Phaeophyceae</taxon>
        <taxon>Ectocarpales</taxon>
        <taxon>Ectocarpaceae</taxon>
        <taxon>Ectocarpus</taxon>
    </lineage>
</organism>
<keyword evidence="5" id="KW-0966">Cell projection</keyword>
<dbReference type="InterPro" id="IPR037993">
    <property type="entry name" value="NDPk7B"/>
</dbReference>
<dbReference type="InterPro" id="IPR036850">
    <property type="entry name" value="NDK-like_dom_sf"/>
</dbReference>
<evidence type="ECO:0000256" key="4">
    <source>
        <dbReference type="ARBA" id="ARBA00023212"/>
    </source>
</evidence>
<evidence type="ECO:0000256" key="3">
    <source>
        <dbReference type="ARBA" id="ARBA00022490"/>
    </source>
</evidence>
<comment type="subcellular location">
    <subcellularLocation>
        <location evidence="1">Cell projection</location>
        <location evidence="1">Cilium</location>
    </subcellularLocation>
    <subcellularLocation>
        <location evidence="2">Cytoplasm</location>
        <location evidence="2">Cytoskeleton</location>
    </subcellularLocation>
</comment>
<comment type="caution">
    <text evidence="6">Lacks conserved residue(s) required for the propagation of feature annotation.</text>
</comment>
<dbReference type="SMART" id="SM00676">
    <property type="entry name" value="DM10"/>
    <property type="match status" value="1"/>
</dbReference>
<gene>
    <name evidence="8" type="ORF">Esi_0071_0094</name>
</gene>
<evidence type="ECO:0000256" key="5">
    <source>
        <dbReference type="ARBA" id="ARBA00023273"/>
    </source>
</evidence>
<sequence length="382" mass="40805">MPSARDQEVLSLLAEWFDPLPQLTKQYLLRYYCDTNEAEMVELKTKRLFLKRSPCPSHFSSKDFALGSKIILYGRDLTIAAFADKPTENILTPETESAVFLVGPEGFLAVGKILDELVACTHGLLAKLKMARLEPASALEAARCVGLQGAAARDAAAGLCRSRGGGVVLGVVRGHNARDLAAKVCARFAPQSDGVWCCGSEQQGANLESLFAPGGAVSRGKGGGATATFDSCTCCVIKPHAVKAGNAGKIIDKILNQGFEISAMESFRLTRTQAQEFFEVYQGVIPKYTEVLDEMTTGTCVALEIRGQNVVGAFREAAGPWDVEMAKELRPNSIRGMFGEGAKDSSGGGARTGVHCTDLTEDGPSECRYFFELMQQGGGSAP</sequence>
<evidence type="ECO:0000256" key="6">
    <source>
        <dbReference type="PROSITE-ProRule" id="PRU00706"/>
    </source>
</evidence>
<evidence type="ECO:0000256" key="1">
    <source>
        <dbReference type="ARBA" id="ARBA00004138"/>
    </source>
</evidence>
<evidence type="ECO:0000256" key="2">
    <source>
        <dbReference type="ARBA" id="ARBA00004245"/>
    </source>
</evidence>
<protein>
    <recommendedName>
        <fullName evidence="7">DM10 domain-containing protein</fullName>
    </recommendedName>
</protein>
<dbReference type="InterPro" id="IPR034907">
    <property type="entry name" value="NDK-like_dom"/>
</dbReference>
<dbReference type="PANTHER" id="PTHR43109">
    <property type="entry name" value="NUCLEOSIDE DIPHOSPHATE KINASE 7"/>
    <property type="match status" value="1"/>
</dbReference>
<evidence type="ECO:0000313" key="9">
    <source>
        <dbReference type="Proteomes" id="UP000002630"/>
    </source>
</evidence>
<dbReference type="InParanoid" id="D7G650"/>
<dbReference type="PROSITE" id="PS51336">
    <property type="entry name" value="DM10"/>
    <property type="match status" value="1"/>
</dbReference>
<keyword evidence="3" id="KW-0963">Cytoplasm</keyword>
<accession>D7G650</accession>
<dbReference type="InterPro" id="IPR006602">
    <property type="entry name" value="DM10_dom"/>
</dbReference>